<dbReference type="PROSITE" id="PS51037">
    <property type="entry name" value="YEATS"/>
    <property type="match status" value="1"/>
</dbReference>
<evidence type="ECO:0000256" key="1">
    <source>
        <dbReference type="ARBA" id="ARBA00023242"/>
    </source>
</evidence>
<feature type="region of interest" description="Disordered" evidence="3">
    <location>
        <begin position="173"/>
        <end position="311"/>
    </location>
</feature>
<name>A0A915DME8_9BILA</name>
<evidence type="ECO:0000256" key="2">
    <source>
        <dbReference type="PROSITE-ProRule" id="PRU00376"/>
    </source>
</evidence>
<evidence type="ECO:0000313" key="5">
    <source>
        <dbReference type="Proteomes" id="UP000887574"/>
    </source>
</evidence>
<keyword evidence="5" id="KW-1185">Reference proteome</keyword>
<organism evidence="5 6">
    <name type="scientific">Ditylenchus dipsaci</name>
    <dbReference type="NCBI Taxonomy" id="166011"/>
    <lineage>
        <taxon>Eukaryota</taxon>
        <taxon>Metazoa</taxon>
        <taxon>Ecdysozoa</taxon>
        <taxon>Nematoda</taxon>
        <taxon>Chromadorea</taxon>
        <taxon>Rhabditida</taxon>
        <taxon>Tylenchina</taxon>
        <taxon>Tylenchomorpha</taxon>
        <taxon>Sphaerularioidea</taxon>
        <taxon>Anguinidae</taxon>
        <taxon>Anguininae</taxon>
        <taxon>Ditylenchus</taxon>
    </lineage>
</organism>
<feature type="compositionally biased region" description="Basic and acidic residues" evidence="3">
    <location>
        <begin position="236"/>
        <end position="293"/>
    </location>
</feature>
<dbReference type="WBParaSite" id="jg21534">
    <property type="protein sequence ID" value="jg21534"/>
    <property type="gene ID" value="jg21534"/>
</dbReference>
<dbReference type="GO" id="GO:0045893">
    <property type="term" value="P:positive regulation of DNA-templated transcription"/>
    <property type="evidence" value="ECO:0007669"/>
    <property type="project" value="TreeGrafter"/>
</dbReference>
<proteinExistence type="predicted"/>
<protein>
    <submittedName>
        <fullName evidence="6">FACT complex subunit SSRP1</fullName>
    </submittedName>
</protein>
<evidence type="ECO:0000259" key="4">
    <source>
        <dbReference type="PROSITE" id="PS51037"/>
    </source>
</evidence>
<feature type="domain" description="YEATS" evidence="4">
    <location>
        <begin position="9"/>
        <end position="155"/>
    </location>
</feature>
<dbReference type="InterPro" id="IPR055129">
    <property type="entry name" value="YEATS_dom"/>
</dbReference>
<evidence type="ECO:0000256" key="3">
    <source>
        <dbReference type="SAM" id="MobiDB-lite"/>
    </source>
</evidence>
<reference evidence="6" key="1">
    <citation type="submission" date="2022-11" db="UniProtKB">
        <authorList>
            <consortium name="WormBaseParasite"/>
        </authorList>
    </citation>
    <scope>IDENTIFICATION</scope>
</reference>
<evidence type="ECO:0000313" key="6">
    <source>
        <dbReference type="WBParaSite" id="jg21534"/>
    </source>
</evidence>
<dbReference type="Gene3D" id="2.60.40.1970">
    <property type="entry name" value="YEATS domain"/>
    <property type="match status" value="1"/>
</dbReference>
<feature type="compositionally biased region" description="Basic and acidic residues" evidence="3">
    <location>
        <begin position="211"/>
        <end position="228"/>
    </location>
</feature>
<dbReference type="PANTHER" id="PTHR47827">
    <property type="entry name" value="AHD DOMAIN-CONTAINING PROTEIN"/>
    <property type="match status" value="1"/>
</dbReference>
<accession>A0A915DME8</accession>
<sequence length="391" mass="43885">MSGGSSVSTVSSVASAKGGSSGAQSRVLVRLKVVTPQKFCRNLQRKVTPTDGQSLLERRTSPIHRQKPAEKVTFMLHQSFDQPKRAIKEPPFQVTETGYGGFTMPIMLQFSGVSKVYTINYDLSLSMDKYGEFAIEHKIELKSPSKEISELVQKYCSYKKDVVEKVIQKPIAIPEKRPPKSESKLKEPNASSSSSSSTAVIVSGQKSSKPSGEKKHESSKSKIEDRKLSTSSTAPKFEDTKDSRREGETTQGKEEEKDKDRDRSKERHKDKDKKKTKEHSHSSGQPDQKHEPKPPQTPPPVVAAAPEDTNKLKRKERRKMRYLLDPPADIPLKKLLKSSKLSLILQAVHQTTKATTFFHGQRHFLGATFQCFSIRFFPSHPLWIWAAERAG</sequence>
<feature type="compositionally biased region" description="Basic and acidic residues" evidence="3">
    <location>
        <begin position="174"/>
        <end position="187"/>
    </location>
</feature>
<dbReference type="GO" id="GO:0008023">
    <property type="term" value="C:transcription elongation factor complex"/>
    <property type="evidence" value="ECO:0007669"/>
    <property type="project" value="TreeGrafter"/>
</dbReference>
<dbReference type="InterPro" id="IPR038704">
    <property type="entry name" value="YEAST_sf"/>
</dbReference>
<dbReference type="AlphaFoldDB" id="A0A915DME8"/>
<dbReference type="PANTHER" id="PTHR47827:SF3">
    <property type="entry name" value="AF-9 ANC1 HOMOLOGY DOMAIN-CONTAINING PROTEIN"/>
    <property type="match status" value="1"/>
</dbReference>
<dbReference type="Pfam" id="PF03366">
    <property type="entry name" value="YEATS"/>
    <property type="match status" value="1"/>
</dbReference>
<dbReference type="Proteomes" id="UP000887574">
    <property type="component" value="Unplaced"/>
</dbReference>
<dbReference type="GO" id="GO:0003682">
    <property type="term" value="F:chromatin binding"/>
    <property type="evidence" value="ECO:0007669"/>
    <property type="project" value="TreeGrafter"/>
</dbReference>
<dbReference type="InterPro" id="IPR052790">
    <property type="entry name" value="YEATS_domain"/>
</dbReference>
<comment type="subcellular location">
    <subcellularLocation>
        <location evidence="2">Nucleus</location>
    </subcellularLocation>
</comment>
<keyword evidence="1 2" id="KW-0539">Nucleus</keyword>
<feature type="region of interest" description="Disordered" evidence="3">
    <location>
        <begin position="1"/>
        <end position="20"/>
    </location>
</feature>